<feature type="domain" description="Glycosyl transferase family 1" evidence="1">
    <location>
        <begin position="196"/>
        <end position="360"/>
    </location>
</feature>
<dbReference type="InterPro" id="IPR028098">
    <property type="entry name" value="Glyco_trans_4-like_N"/>
</dbReference>
<dbReference type="Pfam" id="PF13439">
    <property type="entry name" value="Glyco_transf_4"/>
    <property type="match status" value="1"/>
</dbReference>
<protein>
    <recommendedName>
        <fullName evidence="5">Glycosyl transferase family 1</fullName>
    </recommendedName>
</protein>
<feature type="domain" description="Glycosyltransferase subfamily 4-like N-terminal" evidence="2">
    <location>
        <begin position="16"/>
        <end position="181"/>
    </location>
</feature>
<dbReference type="Proteomes" id="UP000177309">
    <property type="component" value="Unassembled WGS sequence"/>
</dbReference>
<organism evidence="3 4">
    <name type="scientific">candidate division WOR-1 bacterium RIFOXYC2_FULL_41_25</name>
    <dbReference type="NCBI Taxonomy" id="1802586"/>
    <lineage>
        <taxon>Bacteria</taxon>
        <taxon>Bacillati</taxon>
        <taxon>Saganbacteria</taxon>
    </lineage>
</organism>
<gene>
    <name evidence="3" type="ORF">A2462_08605</name>
</gene>
<comment type="caution">
    <text evidence="3">The sequence shown here is derived from an EMBL/GenBank/DDBJ whole genome shotgun (WGS) entry which is preliminary data.</text>
</comment>
<name>A0A1F4TRD2_UNCSA</name>
<evidence type="ECO:0008006" key="5">
    <source>
        <dbReference type="Google" id="ProtNLM"/>
    </source>
</evidence>
<dbReference type="InterPro" id="IPR050194">
    <property type="entry name" value="Glycosyltransferase_grp1"/>
</dbReference>
<dbReference type="Gene3D" id="3.40.50.2000">
    <property type="entry name" value="Glycogen Phosphorylase B"/>
    <property type="match status" value="2"/>
</dbReference>
<sequence length="394" mass="44387">MKIAFFSNCYLPYLSGISLSIKSFRDELEKLGHTVFVVGPKYPGHKELDPQILSFPSLPATYPGYRFVLPFSQQVYKHLREEKIDLIHVHQPFGVGLAAWWFARRLKIPVVYSFHTLFSRYVHNAPFVPQKLAKFIVAKYLTFFCNLVDTIVVPSEMVRRLLVLRKVKTSIKVIPTGINIEEIHTAKQPETRNPKHETRKRHNLPSTAKILLYTGRVSAEKNIPFLLKAFKTIRQEEKEVYLLLVGGGPKLAEYKQLAKDLDSQIIFVGQKPHLEVLQYCLGADLFVYASVTETQGLVLSEAKACGLPVVAVFGGGISDVVASGIDGYLVPQTQAKFVEHVLRLLRDDSLRQKIAHKAREDALERFSAAVVAKKMESVYNSLIPRGGLSSEISI</sequence>
<dbReference type="PANTHER" id="PTHR45947:SF3">
    <property type="entry name" value="SULFOQUINOVOSYL TRANSFERASE SQD2"/>
    <property type="match status" value="1"/>
</dbReference>
<dbReference type="InterPro" id="IPR001296">
    <property type="entry name" value="Glyco_trans_1"/>
</dbReference>
<dbReference type="GO" id="GO:0016757">
    <property type="term" value="F:glycosyltransferase activity"/>
    <property type="evidence" value="ECO:0007669"/>
    <property type="project" value="InterPro"/>
</dbReference>
<reference evidence="3 4" key="1">
    <citation type="journal article" date="2016" name="Nat. Commun.">
        <title>Thousands of microbial genomes shed light on interconnected biogeochemical processes in an aquifer system.</title>
        <authorList>
            <person name="Anantharaman K."/>
            <person name="Brown C.T."/>
            <person name="Hug L.A."/>
            <person name="Sharon I."/>
            <person name="Castelle C.J."/>
            <person name="Probst A.J."/>
            <person name="Thomas B.C."/>
            <person name="Singh A."/>
            <person name="Wilkins M.J."/>
            <person name="Karaoz U."/>
            <person name="Brodie E.L."/>
            <person name="Williams K.H."/>
            <person name="Hubbard S.S."/>
            <person name="Banfield J.F."/>
        </authorList>
    </citation>
    <scope>NUCLEOTIDE SEQUENCE [LARGE SCALE GENOMIC DNA]</scope>
</reference>
<evidence type="ECO:0000259" key="2">
    <source>
        <dbReference type="Pfam" id="PF13439"/>
    </source>
</evidence>
<dbReference type="SUPFAM" id="SSF53756">
    <property type="entry name" value="UDP-Glycosyltransferase/glycogen phosphorylase"/>
    <property type="match status" value="1"/>
</dbReference>
<dbReference type="EMBL" id="MEUI01000005">
    <property type="protein sequence ID" value="OGC35285.1"/>
    <property type="molecule type" value="Genomic_DNA"/>
</dbReference>
<dbReference type="PANTHER" id="PTHR45947">
    <property type="entry name" value="SULFOQUINOVOSYL TRANSFERASE SQD2"/>
    <property type="match status" value="1"/>
</dbReference>
<dbReference type="AlphaFoldDB" id="A0A1F4TRD2"/>
<dbReference type="Pfam" id="PF00534">
    <property type="entry name" value="Glycos_transf_1"/>
    <property type="match status" value="1"/>
</dbReference>
<accession>A0A1F4TRD2</accession>
<evidence type="ECO:0000313" key="4">
    <source>
        <dbReference type="Proteomes" id="UP000177309"/>
    </source>
</evidence>
<proteinExistence type="predicted"/>
<evidence type="ECO:0000259" key="1">
    <source>
        <dbReference type="Pfam" id="PF00534"/>
    </source>
</evidence>
<evidence type="ECO:0000313" key="3">
    <source>
        <dbReference type="EMBL" id="OGC35285.1"/>
    </source>
</evidence>